<dbReference type="AlphaFoldDB" id="A0A1F6G3E6"/>
<comment type="caution">
    <text evidence="2">The sequence shown here is derived from an EMBL/GenBank/DDBJ whole genome shotgun (WGS) entry which is preliminary data.</text>
</comment>
<feature type="region of interest" description="Disordered" evidence="1">
    <location>
        <begin position="1"/>
        <end position="27"/>
    </location>
</feature>
<feature type="compositionally biased region" description="Polar residues" evidence="1">
    <location>
        <begin position="15"/>
        <end position="25"/>
    </location>
</feature>
<sequence>MSIESAPKSNEKIENTSIESTTQSNERIEKLENAKKLILEAAKNISLAAAELSSDCKIVEGPDHTPIAFEDHPFVIKGNPQIHHFFGRSDLEKMYETLLDKADEIRKEIVTSE</sequence>
<proteinExistence type="predicted"/>
<reference evidence="2 3" key="1">
    <citation type="journal article" date="2016" name="Nat. Commun.">
        <title>Thousands of microbial genomes shed light on interconnected biogeochemical processes in an aquifer system.</title>
        <authorList>
            <person name="Anantharaman K."/>
            <person name="Brown C.T."/>
            <person name="Hug L.A."/>
            <person name="Sharon I."/>
            <person name="Castelle C.J."/>
            <person name="Probst A.J."/>
            <person name="Thomas B.C."/>
            <person name="Singh A."/>
            <person name="Wilkins M.J."/>
            <person name="Karaoz U."/>
            <person name="Brodie E.L."/>
            <person name="Williams K.H."/>
            <person name="Hubbard S.S."/>
            <person name="Banfield J.F."/>
        </authorList>
    </citation>
    <scope>NUCLEOTIDE SEQUENCE [LARGE SCALE GENOMIC DNA]</scope>
</reference>
<evidence type="ECO:0000313" key="3">
    <source>
        <dbReference type="Proteomes" id="UP000176867"/>
    </source>
</evidence>
<accession>A0A1F6G3E6</accession>
<evidence type="ECO:0000256" key="1">
    <source>
        <dbReference type="SAM" id="MobiDB-lite"/>
    </source>
</evidence>
<organism evidence="2 3">
    <name type="scientific">Candidatus Kaiserbacteria bacterium RIFOXYD1_FULL_47_14</name>
    <dbReference type="NCBI Taxonomy" id="1798533"/>
    <lineage>
        <taxon>Bacteria</taxon>
        <taxon>Candidatus Kaiseribacteriota</taxon>
    </lineage>
</organism>
<gene>
    <name evidence="2" type="ORF">A2609_02115</name>
</gene>
<dbReference type="EMBL" id="MFMU01000023">
    <property type="protein sequence ID" value="OGG92632.1"/>
    <property type="molecule type" value="Genomic_DNA"/>
</dbReference>
<name>A0A1F6G3E6_9BACT</name>
<protein>
    <submittedName>
        <fullName evidence="2">Uncharacterized protein</fullName>
    </submittedName>
</protein>
<evidence type="ECO:0000313" key="2">
    <source>
        <dbReference type="EMBL" id="OGG92632.1"/>
    </source>
</evidence>
<dbReference type="Proteomes" id="UP000176867">
    <property type="component" value="Unassembled WGS sequence"/>
</dbReference>